<feature type="compositionally biased region" description="Gly residues" evidence="1">
    <location>
        <begin position="951"/>
        <end position="960"/>
    </location>
</feature>
<comment type="caution">
    <text evidence="3">The sequence shown here is derived from an EMBL/GenBank/DDBJ whole genome shotgun (WGS) entry which is preliminary data.</text>
</comment>
<feature type="compositionally biased region" description="Low complexity" evidence="1">
    <location>
        <begin position="927"/>
        <end position="950"/>
    </location>
</feature>
<feature type="compositionally biased region" description="Basic residues" evidence="1">
    <location>
        <begin position="1050"/>
        <end position="1059"/>
    </location>
</feature>
<organism evidence="3 4">
    <name type="scientific">Apiospora hydei</name>
    <dbReference type="NCBI Taxonomy" id="1337664"/>
    <lineage>
        <taxon>Eukaryota</taxon>
        <taxon>Fungi</taxon>
        <taxon>Dikarya</taxon>
        <taxon>Ascomycota</taxon>
        <taxon>Pezizomycotina</taxon>
        <taxon>Sordariomycetes</taxon>
        <taxon>Xylariomycetidae</taxon>
        <taxon>Amphisphaeriales</taxon>
        <taxon>Apiosporaceae</taxon>
        <taxon>Apiospora</taxon>
    </lineage>
</organism>
<dbReference type="PROSITE" id="PS00028">
    <property type="entry name" value="ZINC_FINGER_C2H2_1"/>
    <property type="match status" value="1"/>
</dbReference>
<dbReference type="Proteomes" id="UP001433268">
    <property type="component" value="Unassembled WGS sequence"/>
</dbReference>
<dbReference type="RefSeq" id="XP_066668111.1">
    <property type="nucleotide sequence ID" value="XM_066812769.1"/>
</dbReference>
<evidence type="ECO:0000313" key="3">
    <source>
        <dbReference type="EMBL" id="KAK8080636.1"/>
    </source>
</evidence>
<evidence type="ECO:0000313" key="4">
    <source>
        <dbReference type="Proteomes" id="UP001433268"/>
    </source>
</evidence>
<dbReference type="EMBL" id="JAQQWN010000006">
    <property type="protein sequence ID" value="KAK8080636.1"/>
    <property type="molecule type" value="Genomic_DNA"/>
</dbReference>
<sequence length="1059" mass="115525">MLSSPSCCVVLYCDIARYNGLEKGFRSGTISRRRHPLLDRDSLPDTGTSTVESNPWPSRRRSSSSLSTASRSRASESCMYARGLYYSLLASIICRVLTASSTRQTSGEDCARQRFIVWAAVKRNKSVRMAHSERLRCPLLRCGEQFNNHEDMLGHLTDCRHFATGEYVCYDCMKVERYSEEGKCKGCLAGHPTTKRRRMIQKAKTFFSTLGHRSRKEEMVEVVADDAMPSPPSYDSLDIPQEPIEPEPQQPTIEIEMGGTEILEMDSSSQPLQLDSVNYEAQPAVSNESFPSNNIDSMIAPAIGLTGLNSSPGCCRPSLALDTQNVGRRPVKRSGAYLTPSSSLRSANSSISPMSAGSLAWTLDSSINTNLTSPITPFSPDEIESSALSRENSCKFPKDHPTIVCWDGAVGDGVSDKTVLLQTSLEAEVDDGEYALGNISELPGDDPLSLSMPRAWNNEPLFDFDQEQNFSWSSSIDTEINVLFTNNNQSGEVPPPQMAQEQHINAGSETQALVNAVWDTLREHVTSSVAKTGPSLGGNLLAQELRSLSAKQVALKGLASLRGILGGLDPEKPIDYICFVHLAYALSLVLHEDDLSNRCKQLFQQAMAYQGFLSADQRGVFCQLVRAIWQPREATHSVQQANSTFLTPDPKGKSPEFRCNTGTPTGADPLVGVAQNFLDDLEAIIISSALDNAGSIGSIEILTSDLWTMHISDNSRPQGPKPTDAFVITVDYITRILSQNFGSQNDALASRLRALYNKVESGYITSIRRLELEILQAGKIGLARLTFRQSVLPTSQFSDAYTRDVRSLCDPIYTQQGLNSRSRYHTLGVDLVESLIRGVPDEPPREDIGSFSVPDVFDEFLHSLDEDFVGDNPDFLIPTEVSSVLEGSAIAQAPQASTGAPAFDSTVNPTILGRRNSSIAANNNMPSGQESGSMSSVTSSMQSAAEAVVSGNGGPGGEEGAGSTAAQQQHKVEANSCCEICGYRPKGDPQWFKGSMAKHKKLQHSTDPPRIYKCSYPGCTSAYKNRPDNLRQHQIEKGHFVEGVDSTGRPAKRKKTSLD</sequence>
<evidence type="ECO:0000259" key="2">
    <source>
        <dbReference type="PROSITE" id="PS00028"/>
    </source>
</evidence>
<feature type="domain" description="C2H2-type" evidence="2">
    <location>
        <begin position="137"/>
        <end position="161"/>
    </location>
</feature>
<keyword evidence="4" id="KW-1185">Reference proteome</keyword>
<feature type="region of interest" description="Disordered" evidence="1">
    <location>
        <begin position="36"/>
        <end position="68"/>
    </location>
</feature>
<feature type="region of interest" description="Disordered" evidence="1">
    <location>
        <begin position="1036"/>
        <end position="1059"/>
    </location>
</feature>
<proteinExistence type="predicted"/>
<name>A0ABR1WAX0_9PEZI</name>
<protein>
    <recommendedName>
        <fullName evidence="2">C2H2-type domain-containing protein</fullName>
    </recommendedName>
</protein>
<dbReference type="GeneID" id="92045829"/>
<dbReference type="SMART" id="SM00355">
    <property type="entry name" value="ZnF_C2H2"/>
    <property type="match status" value="2"/>
</dbReference>
<accession>A0ABR1WAX0</accession>
<feature type="region of interest" description="Disordered" evidence="1">
    <location>
        <begin position="918"/>
        <end position="968"/>
    </location>
</feature>
<gene>
    <name evidence="3" type="ORF">PG997_008454</name>
</gene>
<feature type="compositionally biased region" description="Polar residues" evidence="1">
    <location>
        <begin position="45"/>
        <end position="56"/>
    </location>
</feature>
<reference evidence="3 4" key="1">
    <citation type="submission" date="2023-01" db="EMBL/GenBank/DDBJ databases">
        <title>Analysis of 21 Apiospora genomes using comparative genomics revels a genus with tremendous synthesis potential of carbohydrate active enzymes and secondary metabolites.</title>
        <authorList>
            <person name="Sorensen T."/>
        </authorList>
    </citation>
    <scope>NUCLEOTIDE SEQUENCE [LARGE SCALE GENOMIC DNA]</scope>
    <source>
        <strain evidence="3 4">CBS 114990</strain>
    </source>
</reference>
<evidence type="ECO:0000256" key="1">
    <source>
        <dbReference type="SAM" id="MobiDB-lite"/>
    </source>
</evidence>
<dbReference type="InterPro" id="IPR013087">
    <property type="entry name" value="Znf_C2H2_type"/>
</dbReference>